<protein>
    <recommendedName>
        <fullName evidence="4">Fimbrial protein</fullName>
    </recommendedName>
</protein>
<accession>A0A248KJE4</accession>
<reference evidence="2 3" key="1">
    <citation type="submission" date="2017-06" db="EMBL/GenBank/DDBJ databases">
        <title>Origin of plasmid-mediated fosfomycin resistance gene fosA3.</title>
        <authorList>
            <person name="Ito R."/>
            <person name="Pacey M.P."/>
            <person name="Doi Y."/>
        </authorList>
    </citation>
    <scope>NUCLEOTIDE SEQUENCE [LARGE SCALE GENOMIC DNA]</scope>
    <source>
        <strain evidence="2 3">YDC799</strain>
    </source>
</reference>
<feature type="signal peptide" evidence="1">
    <location>
        <begin position="1"/>
        <end position="19"/>
    </location>
</feature>
<gene>
    <name evidence="2" type="ORF">CEW81_15205</name>
</gene>
<evidence type="ECO:0000313" key="3">
    <source>
        <dbReference type="Proteomes" id="UP000197098"/>
    </source>
</evidence>
<organism evidence="2 3">
    <name type="scientific">Kluyvera genomosp. 3</name>
    <dbReference type="NCBI Taxonomy" id="2774055"/>
    <lineage>
        <taxon>Bacteria</taxon>
        <taxon>Pseudomonadati</taxon>
        <taxon>Pseudomonadota</taxon>
        <taxon>Gammaproteobacteria</taxon>
        <taxon>Enterobacterales</taxon>
        <taxon>Enterobacteriaceae</taxon>
        <taxon>Kluyvera</taxon>
    </lineage>
</organism>
<evidence type="ECO:0008006" key="4">
    <source>
        <dbReference type="Google" id="ProtNLM"/>
    </source>
</evidence>
<dbReference type="EMBL" id="CP022114">
    <property type="protein sequence ID" value="ASG63649.1"/>
    <property type="molecule type" value="Genomic_DNA"/>
</dbReference>
<keyword evidence="1" id="KW-0732">Signal</keyword>
<name>A0A248KJE4_9ENTR</name>
<dbReference type="AlphaFoldDB" id="A0A248KJE4"/>
<proteinExistence type="predicted"/>
<dbReference type="Proteomes" id="UP000197098">
    <property type="component" value="Chromosome"/>
</dbReference>
<evidence type="ECO:0000313" key="2">
    <source>
        <dbReference type="EMBL" id="ASG63649.1"/>
    </source>
</evidence>
<sequence>MRQLALILLWFCAVNQAQAKSDDYLKLTINARVYVTACAAWVEDGAGVMSGNITLPPVPLSELQHPKPVQEKRHSRLNFNAPALISTRFMNKAAMEHIVLYPFALRPKAKSTQPPIF</sequence>
<evidence type="ECO:0000256" key="1">
    <source>
        <dbReference type="SAM" id="SignalP"/>
    </source>
</evidence>
<feature type="chain" id="PRO_5013236030" description="Fimbrial protein" evidence="1">
    <location>
        <begin position="20"/>
        <end position="117"/>
    </location>
</feature>